<evidence type="ECO:0000313" key="2">
    <source>
        <dbReference type="EMBL" id="SDD42228.1"/>
    </source>
</evidence>
<dbReference type="Pfam" id="PF13452">
    <property type="entry name" value="FAS1_DH_region"/>
    <property type="match status" value="1"/>
</dbReference>
<organism evidence="2 3">
    <name type="scientific">Prauserella marina</name>
    <dbReference type="NCBI Taxonomy" id="530584"/>
    <lineage>
        <taxon>Bacteria</taxon>
        <taxon>Bacillati</taxon>
        <taxon>Actinomycetota</taxon>
        <taxon>Actinomycetes</taxon>
        <taxon>Pseudonocardiales</taxon>
        <taxon>Pseudonocardiaceae</taxon>
        <taxon>Prauserella</taxon>
    </lineage>
</organism>
<dbReference type="AlphaFoldDB" id="A0A222VTX5"/>
<dbReference type="InterPro" id="IPR029069">
    <property type="entry name" value="HotDog_dom_sf"/>
</dbReference>
<dbReference type="Gene3D" id="3.10.129.10">
    <property type="entry name" value="Hotdog Thioesterase"/>
    <property type="match status" value="1"/>
</dbReference>
<dbReference type="InterPro" id="IPR052741">
    <property type="entry name" value="Mitochondrial_HTD2"/>
</dbReference>
<sequence>MTGRITPYTVRTNHVQLFRFSAVTWNAHRIHYDTAYARSEGYPEVLVQSHLHGCFLANAVLAWAGDGATLRTLRWTNRGIAVAGDVLTVTGTVTGSEPDGAFQLVTVDLEEHNQDGDLCTPGHAVVAVPSGSSVSRGARSDG</sequence>
<dbReference type="GO" id="GO:0019171">
    <property type="term" value="F:(3R)-hydroxyacyl-[acyl-carrier-protein] dehydratase activity"/>
    <property type="evidence" value="ECO:0007669"/>
    <property type="project" value="TreeGrafter"/>
</dbReference>
<dbReference type="STRING" id="530584.SAMN05421630_108123"/>
<dbReference type="PANTHER" id="PTHR28152:SF1">
    <property type="entry name" value="HYDROXYACYL-THIOESTER DEHYDRATASE TYPE 2, MITOCHONDRIAL"/>
    <property type="match status" value="1"/>
</dbReference>
<dbReference type="OrthoDB" id="7183822at2"/>
<name>A0A222VTX5_9PSEU</name>
<proteinExistence type="predicted"/>
<protein>
    <submittedName>
        <fullName evidence="2">MaoC like domain-containing protein</fullName>
    </submittedName>
</protein>
<evidence type="ECO:0000259" key="1">
    <source>
        <dbReference type="Pfam" id="PF13452"/>
    </source>
</evidence>
<feature type="domain" description="FAS1-like dehydratase" evidence="1">
    <location>
        <begin position="8"/>
        <end position="117"/>
    </location>
</feature>
<dbReference type="Proteomes" id="UP000199494">
    <property type="component" value="Unassembled WGS sequence"/>
</dbReference>
<dbReference type="PANTHER" id="PTHR28152">
    <property type="entry name" value="HYDROXYACYL-THIOESTER DEHYDRATASE TYPE 2, MITOCHONDRIAL"/>
    <property type="match status" value="1"/>
</dbReference>
<dbReference type="EMBL" id="FMZE01000008">
    <property type="protein sequence ID" value="SDD42228.1"/>
    <property type="molecule type" value="Genomic_DNA"/>
</dbReference>
<dbReference type="SUPFAM" id="SSF54637">
    <property type="entry name" value="Thioesterase/thiol ester dehydrase-isomerase"/>
    <property type="match status" value="1"/>
</dbReference>
<evidence type="ECO:0000313" key="3">
    <source>
        <dbReference type="Proteomes" id="UP000199494"/>
    </source>
</evidence>
<dbReference type="InterPro" id="IPR039569">
    <property type="entry name" value="FAS1-like_DH_region"/>
</dbReference>
<reference evidence="2 3" key="1">
    <citation type="submission" date="2016-10" db="EMBL/GenBank/DDBJ databases">
        <authorList>
            <person name="de Groot N.N."/>
        </authorList>
    </citation>
    <scope>NUCLEOTIDE SEQUENCE [LARGE SCALE GENOMIC DNA]</scope>
    <source>
        <strain evidence="2 3">CGMCC 4.5506</strain>
    </source>
</reference>
<gene>
    <name evidence="2" type="ORF">SAMN05421630_108123</name>
</gene>
<dbReference type="RefSeq" id="WP_091807725.1">
    <property type="nucleotide sequence ID" value="NZ_CP016353.1"/>
</dbReference>
<accession>A0A222VTX5</accession>
<keyword evidence="3" id="KW-1185">Reference proteome</keyword>
<dbReference type="KEGG" id="pmad:BAY61_23010"/>